<dbReference type="NCBIfam" id="TIGR02399">
    <property type="entry name" value="salt_tol_Pase"/>
    <property type="match status" value="1"/>
</dbReference>
<dbReference type="Proteomes" id="UP000236745">
    <property type="component" value="Unassembled WGS sequence"/>
</dbReference>
<dbReference type="InterPro" id="IPR012765">
    <property type="entry name" value="GGPPase"/>
</dbReference>
<dbReference type="OrthoDB" id="445107at2"/>
<organism evidence="1 2">
    <name type="scientific">Marinobacterium lutimaris</name>
    <dbReference type="NCBI Taxonomy" id="568106"/>
    <lineage>
        <taxon>Bacteria</taxon>
        <taxon>Pseudomonadati</taxon>
        <taxon>Pseudomonadota</taxon>
        <taxon>Gammaproteobacteria</taxon>
        <taxon>Oceanospirillales</taxon>
        <taxon>Oceanospirillaceae</taxon>
        <taxon>Marinobacterium</taxon>
    </lineage>
</organism>
<dbReference type="AlphaFoldDB" id="A0A1H5XJY8"/>
<dbReference type="EMBL" id="FNVQ01000001">
    <property type="protein sequence ID" value="SEG11657.1"/>
    <property type="molecule type" value="Genomic_DNA"/>
</dbReference>
<dbReference type="Pfam" id="PF09506">
    <property type="entry name" value="Salt_tol_Pase"/>
    <property type="match status" value="1"/>
</dbReference>
<proteinExistence type="predicted"/>
<dbReference type="GO" id="GO:0050530">
    <property type="term" value="F:glucosylglycerol 3-phosphatase activity"/>
    <property type="evidence" value="ECO:0007669"/>
    <property type="project" value="InterPro"/>
</dbReference>
<name>A0A1H5XJY8_9GAMM</name>
<reference evidence="1 2" key="1">
    <citation type="submission" date="2016-10" db="EMBL/GenBank/DDBJ databases">
        <authorList>
            <person name="de Groot N.N."/>
        </authorList>
    </citation>
    <scope>NUCLEOTIDE SEQUENCE [LARGE SCALE GENOMIC DNA]</scope>
    <source>
        <strain evidence="1 2">DSM 22012</strain>
    </source>
</reference>
<gene>
    <name evidence="1" type="ORF">SAMN05444390_1011403</name>
</gene>
<dbReference type="RefSeq" id="WP_104002311.1">
    <property type="nucleotide sequence ID" value="NZ_FNVQ01000001.1"/>
</dbReference>
<protein>
    <submittedName>
        <fullName evidence="1">Glucosylglycerol phosphatase</fullName>
    </submittedName>
</protein>
<keyword evidence="2" id="KW-1185">Reference proteome</keyword>
<evidence type="ECO:0000313" key="2">
    <source>
        <dbReference type="Proteomes" id="UP000236745"/>
    </source>
</evidence>
<evidence type="ECO:0000313" key="1">
    <source>
        <dbReference type="EMBL" id="SEG11657.1"/>
    </source>
</evidence>
<sequence>MPISLHEARYSLDHATLLDTLSDCENLLIIQDLDGVCMGLVSDPLTRQIERRYVEAGKLMDGHFFVLTNGEHIGSRGVNDIVERAFDAPEEAFERGLYLPGLAGGGVQLQGSSGRVSHPGVSDAELGFLAQVPQWGREFLAESLGRAPFSLSGETLSALVEACVLDNRVSPTLNINVLYHHFRQRPELYTRIQRLAVHFSEGLLQKAVTAGLEDSFFIHYAPNLGRVDGHEQPRISDGSDAGTTDFQFMLQGAVKEVGVLVLLNHYYYRRTGEYPLGEHFNAREAPADIDQLLALAQSHFDPAEMPRIVAVGDTVTSHRRAESGYQRGGSDRGFLTLVQALGESFATDNACVFIDSSGGEVVRPGVDIDRLASDVCAALSGITDPEDELRLNFLFTRGHSEYVNFFCELASRRAQ</sequence>
<accession>A0A1H5XJY8</accession>